<proteinExistence type="predicted"/>
<evidence type="ECO:0000313" key="2">
    <source>
        <dbReference type="Proteomes" id="UP000030645"/>
    </source>
</evidence>
<evidence type="ECO:0000313" key="1">
    <source>
        <dbReference type="EMBL" id="EXC19136.1"/>
    </source>
</evidence>
<dbReference type="AlphaFoldDB" id="W9SNN5"/>
<dbReference type="Proteomes" id="UP000030645">
    <property type="component" value="Unassembled WGS sequence"/>
</dbReference>
<organism evidence="1 2">
    <name type="scientific">Morus notabilis</name>
    <dbReference type="NCBI Taxonomy" id="981085"/>
    <lineage>
        <taxon>Eukaryota</taxon>
        <taxon>Viridiplantae</taxon>
        <taxon>Streptophyta</taxon>
        <taxon>Embryophyta</taxon>
        <taxon>Tracheophyta</taxon>
        <taxon>Spermatophyta</taxon>
        <taxon>Magnoliopsida</taxon>
        <taxon>eudicotyledons</taxon>
        <taxon>Gunneridae</taxon>
        <taxon>Pentapetalae</taxon>
        <taxon>rosids</taxon>
        <taxon>fabids</taxon>
        <taxon>Rosales</taxon>
        <taxon>Moraceae</taxon>
        <taxon>Moreae</taxon>
        <taxon>Morus</taxon>
    </lineage>
</organism>
<dbReference type="PANTHER" id="PTHR35459:SF2">
    <property type="entry name" value="T1N6.14 PROTEIN"/>
    <property type="match status" value="1"/>
</dbReference>
<reference evidence="2" key="1">
    <citation type="submission" date="2013-01" db="EMBL/GenBank/DDBJ databases">
        <title>Draft Genome Sequence of a Mulberry Tree, Morus notabilis C.K. Schneid.</title>
        <authorList>
            <person name="He N."/>
            <person name="Zhao S."/>
        </authorList>
    </citation>
    <scope>NUCLEOTIDE SEQUENCE</scope>
</reference>
<dbReference type="PANTHER" id="PTHR35459">
    <property type="entry name" value="T1N6.14 PROTEIN"/>
    <property type="match status" value="1"/>
</dbReference>
<gene>
    <name evidence="1" type="ORF">L484_006500</name>
</gene>
<keyword evidence="2" id="KW-1185">Reference proteome</keyword>
<dbReference type="EMBL" id="KE345856">
    <property type="protein sequence ID" value="EXC19136.1"/>
    <property type="molecule type" value="Genomic_DNA"/>
</dbReference>
<name>W9SNN5_9ROSA</name>
<sequence length="174" mass="19766">MYYKTCHPQPIRGSPQRKKEELFEDMEVLGTPEFRTCKASHEIRKDVELLMDLYKQMILELNKPAGKALPEYCSARPGSMPILENKRQKLSQRMHFVQKEIEDGFLKTDFSSEKKKAPTGSSSRLAGSYIIGGSVSGWNFITFGGNKPVYNGVTKKAFRSSHKEVRIMEASVNN</sequence>
<protein>
    <submittedName>
        <fullName evidence="1">Uncharacterized protein</fullName>
    </submittedName>
</protein>
<accession>W9SNN5</accession>